<keyword evidence="1" id="KW-0472">Membrane</keyword>
<evidence type="ECO:0000313" key="4">
    <source>
        <dbReference type="Proteomes" id="UP001348265"/>
    </source>
</evidence>
<dbReference type="EMBL" id="JAVFKM010000006">
    <property type="protein sequence ID" value="MEF3114484.1"/>
    <property type="molecule type" value="Genomic_DNA"/>
</dbReference>
<keyword evidence="1" id="KW-1133">Transmembrane helix</keyword>
<sequence>MVGELAATVSIDDSGADRGVARARAAMQAGGDDITATADRAGQQAGNQLGDGVADGATRGGERASRGLFGKLKGFAAAAVGSAIGAALISGIGQALDQGRITGHLQAQLGASGPVAGKYGKVAGQLYAGAIVDSVEDGAEVIKGIARNGLLPPEATTAQVQTMGRRVADTAAVMGEDVSKVSRAVGTMLKTGIAKNADEAMDVLVKGSQNGVDAAEDLLDTFSEYPTEFRQLGLDAKTSMGLLQQGLQGGARDSDVVADSLKEFTLQAQGMSDTTKQAYADLGLSGEKMQKVFREGGPSAAAAFEQVITKLRGVQDPAKKSEIALGLFGTKAEDMQQAIYSLDPAHAVDALGKIKGATDQAGNSMRDNAATKFEAFKRGLTQKVVTALGTYAVPALMAGAQWAGKLGGAFVSAGSFIAQHSTSISIAAGVITLVMLPALIGLAVQAGTTATAVVVSWATQGTAAATGAVRFVASNAVILAGWIAQGAGAAAAAARVVASWVLMGAQAMIQGARMAAAWLLAMGPIPLIIAAVVGLVVLIVAKWDAIKSATGAAWDWVWNKIKGVGQFLLDLFLNFTLVGIIIKHWDSIKSGTQRVWTAIVDWVKALPGRIVDFFLNWTLVGLIIKHWSSIKEGTKRKAGEMLDFVRGLPGRIVGFFGDFGSMLYDKGVDLIRGLWNGIRSMGSWLKNTLMGWAKNMIPGPIAKALGIHSPSRLMRDKIGKFIPAGLVAGIEAGAPAVDRTMRNLVSVPAAPQFAAAGAPGMGAGAMFGPPAPAVHIENWHAGDASADATAAALAWHAKGRG</sequence>
<gene>
    <name evidence="3" type="ORF">RB636_15025</name>
</gene>
<reference evidence="3 4" key="1">
    <citation type="submission" date="2023-08" db="EMBL/GenBank/DDBJ databases">
        <authorList>
            <person name="Sharma P."/>
            <person name="Verma V."/>
            <person name="Mohan M.K."/>
            <person name="Dubey A.K."/>
        </authorList>
    </citation>
    <scope>NUCLEOTIDE SEQUENCE [LARGE SCALE GENOMIC DNA]</scope>
    <source>
        <strain evidence="3 4">ADP4</strain>
    </source>
</reference>
<dbReference type="Pfam" id="PF10145">
    <property type="entry name" value="PhageMin_Tail"/>
    <property type="match status" value="1"/>
</dbReference>
<keyword evidence="4" id="KW-1185">Reference proteome</keyword>
<dbReference type="RefSeq" id="WP_331787036.1">
    <property type="nucleotide sequence ID" value="NZ_JAVFKM010000006.1"/>
</dbReference>
<feature type="transmembrane region" description="Helical" evidence="1">
    <location>
        <begin position="424"/>
        <end position="444"/>
    </location>
</feature>
<feature type="transmembrane region" description="Helical" evidence="1">
    <location>
        <begin position="563"/>
        <end position="582"/>
    </location>
</feature>
<accession>A0ABU7WTL6</accession>
<proteinExistence type="predicted"/>
<feature type="domain" description="Phage tail tape measure protein" evidence="2">
    <location>
        <begin position="134"/>
        <end position="329"/>
    </location>
</feature>
<organism evidence="3 4">
    <name type="scientific">Streptomyces chrestomyceticus</name>
    <dbReference type="NCBI Taxonomy" id="68185"/>
    <lineage>
        <taxon>Bacteria</taxon>
        <taxon>Bacillati</taxon>
        <taxon>Actinomycetota</taxon>
        <taxon>Actinomycetes</taxon>
        <taxon>Kitasatosporales</taxon>
        <taxon>Streptomycetaceae</taxon>
        <taxon>Streptomyces</taxon>
    </lineage>
</organism>
<dbReference type="InterPro" id="IPR010090">
    <property type="entry name" value="Phage_tape_meas"/>
</dbReference>
<evidence type="ECO:0000256" key="1">
    <source>
        <dbReference type="SAM" id="Phobius"/>
    </source>
</evidence>
<evidence type="ECO:0000259" key="2">
    <source>
        <dbReference type="Pfam" id="PF10145"/>
    </source>
</evidence>
<dbReference type="Proteomes" id="UP001348265">
    <property type="component" value="Unassembled WGS sequence"/>
</dbReference>
<comment type="caution">
    <text evidence="3">The sequence shown here is derived from an EMBL/GenBank/DDBJ whole genome shotgun (WGS) entry which is preliminary data.</text>
</comment>
<keyword evidence="1" id="KW-0812">Transmembrane</keyword>
<name>A0ABU7WTL6_9ACTN</name>
<feature type="transmembrane region" description="Helical" evidence="1">
    <location>
        <begin position="479"/>
        <end position="503"/>
    </location>
</feature>
<protein>
    <submittedName>
        <fullName evidence="3">Phage tail tape measure protein</fullName>
    </submittedName>
</protein>
<feature type="transmembrane region" description="Helical" evidence="1">
    <location>
        <begin position="515"/>
        <end position="543"/>
    </location>
</feature>
<evidence type="ECO:0000313" key="3">
    <source>
        <dbReference type="EMBL" id="MEF3114484.1"/>
    </source>
</evidence>
<feature type="transmembrane region" description="Helical" evidence="1">
    <location>
        <begin position="451"/>
        <end position="473"/>
    </location>
</feature>